<dbReference type="GO" id="GO:0015035">
    <property type="term" value="F:protein-disulfide reductase activity"/>
    <property type="evidence" value="ECO:0007669"/>
    <property type="project" value="InterPro"/>
</dbReference>
<evidence type="ECO:0000313" key="2">
    <source>
        <dbReference type="Proteomes" id="UP000229897"/>
    </source>
</evidence>
<dbReference type="KEGG" id="mass:CR152_27575"/>
<gene>
    <name evidence="1" type="ORF">CR152_27575</name>
</gene>
<dbReference type="InterPro" id="IPR007263">
    <property type="entry name" value="DCC1-like"/>
</dbReference>
<accession>A0A2D2DS99</accession>
<keyword evidence="2" id="KW-1185">Reference proteome</keyword>
<protein>
    <submittedName>
        <fullName evidence="1">Thiol-disulfide oxidoreductase</fullName>
    </submittedName>
</protein>
<sequence length="110" mass="12816">MSLAIRPADSRMRRCFDSDALVISKRDVHAEPELAAQLGIDIEQLRERLHVRDASGRMLSGDRAFAALWAATPGQRWLARLVRSMSWLTGPLYKLFARLLYRWNRRRGHW</sequence>
<evidence type="ECO:0000313" key="1">
    <source>
        <dbReference type="EMBL" id="ATQ77844.1"/>
    </source>
</evidence>
<reference evidence="1" key="1">
    <citation type="submission" date="2017-10" db="EMBL/GenBank/DDBJ databases">
        <title>Massilia psychrophilum sp. nov., a novel purple-pigmented bacterium isolated from Tianshan glacier, Xinjiang Municipality, China.</title>
        <authorList>
            <person name="Wang H."/>
        </authorList>
    </citation>
    <scope>NUCLEOTIDE SEQUENCE [LARGE SCALE GENOMIC DNA]</scope>
    <source>
        <strain evidence="1">B2</strain>
    </source>
</reference>
<name>A0A2D2DS99_9BURK</name>
<dbReference type="Pfam" id="PF04134">
    <property type="entry name" value="DCC1-like"/>
    <property type="match status" value="1"/>
</dbReference>
<dbReference type="EMBL" id="CP024608">
    <property type="protein sequence ID" value="ATQ77844.1"/>
    <property type="molecule type" value="Genomic_DNA"/>
</dbReference>
<organism evidence="1 2">
    <name type="scientific">Massilia violaceinigra</name>
    <dbReference type="NCBI Taxonomy" id="2045208"/>
    <lineage>
        <taxon>Bacteria</taxon>
        <taxon>Pseudomonadati</taxon>
        <taxon>Pseudomonadota</taxon>
        <taxon>Betaproteobacteria</taxon>
        <taxon>Burkholderiales</taxon>
        <taxon>Oxalobacteraceae</taxon>
        <taxon>Telluria group</taxon>
        <taxon>Massilia</taxon>
    </lineage>
</organism>
<dbReference type="AlphaFoldDB" id="A0A2D2DS99"/>
<proteinExistence type="predicted"/>
<dbReference type="Proteomes" id="UP000229897">
    <property type="component" value="Chromosome"/>
</dbReference>